<dbReference type="Pfam" id="PF00498">
    <property type="entry name" value="FHA"/>
    <property type="match status" value="1"/>
</dbReference>
<dbReference type="SUPFAM" id="SSF56112">
    <property type="entry name" value="Protein kinase-like (PK-like)"/>
    <property type="match status" value="1"/>
</dbReference>
<feature type="domain" description="Protein kinase" evidence="7">
    <location>
        <begin position="211"/>
        <end position="693"/>
    </location>
</feature>
<gene>
    <name evidence="8" type="ORF">I302_100068</name>
</gene>
<dbReference type="Proteomes" id="UP000092730">
    <property type="component" value="Chromosome 1"/>
</dbReference>
<evidence type="ECO:0000259" key="7">
    <source>
        <dbReference type="PROSITE" id="PS50011"/>
    </source>
</evidence>
<feature type="compositionally biased region" description="Polar residues" evidence="5">
    <location>
        <begin position="590"/>
        <end position="599"/>
    </location>
</feature>
<dbReference type="Gene3D" id="2.60.200.20">
    <property type="match status" value="1"/>
</dbReference>
<organism evidence="8 9">
    <name type="scientific">Kwoniella bestiolae CBS 10118</name>
    <dbReference type="NCBI Taxonomy" id="1296100"/>
    <lineage>
        <taxon>Eukaryota</taxon>
        <taxon>Fungi</taxon>
        <taxon>Dikarya</taxon>
        <taxon>Basidiomycota</taxon>
        <taxon>Agaricomycotina</taxon>
        <taxon>Tremellomycetes</taxon>
        <taxon>Tremellales</taxon>
        <taxon>Cryptococcaceae</taxon>
        <taxon>Kwoniella</taxon>
    </lineage>
</organism>
<reference evidence="8" key="2">
    <citation type="submission" date="2024-02" db="EMBL/GenBank/DDBJ databases">
        <title>Comparative genomics of Cryptococcus and Kwoniella reveals pathogenesis evolution and contrasting modes of karyotype evolution via chromosome fusion or intercentromeric recombination.</title>
        <authorList>
            <person name="Coelho M.A."/>
            <person name="David-Palma M."/>
            <person name="Shea T."/>
            <person name="Bowers K."/>
            <person name="McGinley-Smith S."/>
            <person name="Mohammad A.W."/>
            <person name="Gnirke A."/>
            <person name="Yurkov A.M."/>
            <person name="Nowrousian M."/>
            <person name="Sun S."/>
            <person name="Cuomo C.A."/>
            <person name="Heitman J."/>
        </authorList>
    </citation>
    <scope>NUCLEOTIDE SEQUENCE</scope>
    <source>
        <strain evidence="8">CBS 10118</strain>
    </source>
</reference>
<dbReference type="InterPro" id="IPR008271">
    <property type="entry name" value="Ser/Thr_kinase_AS"/>
</dbReference>
<evidence type="ECO:0000256" key="3">
    <source>
        <dbReference type="ARBA" id="ARBA00022840"/>
    </source>
</evidence>
<dbReference type="GeneID" id="30207839"/>
<feature type="region of interest" description="Disordered" evidence="5">
    <location>
        <begin position="570"/>
        <end position="623"/>
    </location>
</feature>
<dbReference type="PROSITE" id="PS00107">
    <property type="entry name" value="PROTEIN_KINASE_ATP"/>
    <property type="match status" value="1"/>
</dbReference>
<sequence>MTKRLVIDHLTAEEKEALPAEIEAKQMERRMKQLALARADDDLVGVLELRGEKDRDIRITLKTVYHIGQDPTRLAASPGDKLKLTTYDRYSCDLVINDLRISHTHLRLYAVKTTTSLRLAILQDTSTNGYLINGEHADSTSRTVEEKKISTRCRVLREGDVVKIPGYSGVFTYRQHRNARYTVPSSQQMSKSLLLFPTSDPSLTFLVEPWIIHNYPLGNGSWGTVNLGSHRKDANRVQVAIKTINTNEYAEDHLNAIKFEIKVQKACDHPNILKLLDWMIRTEINDEGEEEGRIHIVSELVTGGDLWNYIMEHHHLEESEVRWIGWQMISGLQYLHEKGIVHRDIKPENVLLHTSCAYPRIYLADFGSSTSKARLLDQLSTGNRQEHTRYLKAQGTFEYYSLDCLEIMAEEEKTRRRKVYRGSKEQVGKAWWMEETGMDIWAMGVTLYFCAAGRPPYLSYDLGSNSQSNNTDNPGSTASHQRAKSDSGSEDEHEDIFVDDSPIMPSLTQDILMNDPIDDFPVTQSMDLDDDVEYSDIEADNDEEHVDTDVELEEKLDELNLQSEATRRYRSITRRRARDDTPVARGNAAAPSTLSNSQEQNDREDTPPSRQHTIIPRKDANEYGYGHGQEESEFVYLIRQIEAFKKLRVKEWPCEDEAWSKWSHHGRRFIEELFDPSPQYRIRAQVAHCDMWFRKSKNKKELEEIYQKVMVKGEVMRWLL</sequence>
<keyword evidence="2 4" id="KW-0547">Nucleotide-binding</keyword>
<evidence type="ECO:0000313" key="8">
    <source>
        <dbReference type="EMBL" id="WVW78117.1"/>
    </source>
</evidence>
<evidence type="ECO:0008006" key="10">
    <source>
        <dbReference type="Google" id="ProtNLM"/>
    </source>
</evidence>
<dbReference type="KEGG" id="kbi:30207839"/>
<dbReference type="PROSITE" id="PS00108">
    <property type="entry name" value="PROTEIN_KINASE_ST"/>
    <property type="match status" value="1"/>
</dbReference>
<name>A0AAJ8JZJ8_9TREE</name>
<accession>A0AAJ8JZJ8</accession>
<feature type="region of interest" description="Disordered" evidence="5">
    <location>
        <begin position="463"/>
        <end position="494"/>
    </location>
</feature>
<dbReference type="SMART" id="SM00220">
    <property type="entry name" value="S_TKc"/>
    <property type="match status" value="1"/>
</dbReference>
<dbReference type="InterPro" id="IPR000719">
    <property type="entry name" value="Prot_kinase_dom"/>
</dbReference>
<dbReference type="GO" id="GO:0005737">
    <property type="term" value="C:cytoplasm"/>
    <property type="evidence" value="ECO:0007669"/>
    <property type="project" value="TreeGrafter"/>
</dbReference>
<evidence type="ECO:0000256" key="4">
    <source>
        <dbReference type="PROSITE-ProRule" id="PRU10141"/>
    </source>
</evidence>
<proteinExistence type="inferred from homology"/>
<dbReference type="InterPro" id="IPR017441">
    <property type="entry name" value="Protein_kinase_ATP_BS"/>
</dbReference>
<dbReference type="PROSITE" id="PS50011">
    <property type="entry name" value="PROTEIN_KINASE_DOM"/>
    <property type="match status" value="1"/>
</dbReference>
<keyword evidence="9" id="KW-1185">Reference proteome</keyword>
<comment type="similarity">
    <text evidence="1">Belongs to the protein kinase superfamily. CAMK Ser/Thr protein kinase family. CHEK2 subfamily.</text>
</comment>
<keyword evidence="3 4" id="KW-0067">ATP-binding</keyword>
<reference evidence="8" key="1">
    <citation type="submission" date="2013-07" db="EMBL/GenBank/DDBJ databases">
        <authorList>
            <consortium name="The Broad Institute Genome Sequencing Platform"/>
            <person name="Cuomo C."/>
            <person name="Litvintseva A."/>
            <person name="Chen Y."/>
            <person name="Heitman J."/>
            <person name="Sun S."/>
            <person name="Springer D."/>
            <person name="Dromer F."/>
            <person name="Young S.K."/>
            <person name="Zeng Q."/>
            <person name="Gargeya S."/>
            <person name="Fitzgerald M."/>
            <person name="Abouelleil A."/>
            <person name="Alvarado L."/>
            <person name="Berlin A.M."/>
            <person name="Chapman S.B."/>
            <person name="Dewar J."/>
            <person name="Goldberg J."/>
            <person name="Griggs A."/>
            <person name="Gujja S."/>
            <person name="Hansen M."/>
            <person name="Howarth C."/>
            <person name="Imamovic A."/>
            <person name="Larimer J."/>
            <person name="McCowan C."/>
            <person name="Murphy C."/>
            <person name="Pearson M."/>
            <person name="Priest M."/>
            <person name="Roberts A."/>
            <person name="Saif S."/>
            <person name="Shea T."/>
            <person name="Sykes S."/>
            <person name="Wortman J."/>
            <person name="Nusbaum C."/>
            <person name="Birren B."/>
        </authorList>
    </citation>
    <scope>NUCLEOTIDE SEQUENCE</scope>
    <source>
        <strain evidence="8">CBS 10118</strain>
    </source>
</reference>
<dbReference type="PANTHER" id="PTHR24346:SF30">
    <property type="entry name" value="MATERNAL EMBRYONIC LEUCINE ZIPPER KINASE"/>
    <property type="match status" value="1"/>
</dbReference>
<feature type="binding site" evidence="4">
    <location>
        <position position="242"/>
    </location>
    <ligand>
        <name>ATP</name>
        <dbReference type="ChEBI" id="CHEBI:30616"/>
    </ligand>
</feature>
<evidence type="ECO:0000256" key="1">
    <source>
        <dbReference type="ARBA" id="ARBA00005575"/>
    </source>
</evidence>
<evidence type="ECO:0000256" key="5">
    <source>
        <dbReference type="SAM" id="MobiDB-lite"/>
    </source>
</evidence>
<dbReference type="InterPro" id="IPR000253">
    <property type="entry name" value="FHA_dom"/>
</dbReference>
<dbReference type="GO" id="GO:0004674">
    <property type="term" value="F:protein serine/threonine kinase activity"/>
    <property type="evidence" value="ECO:0007669"/>
    <property type="project" value="TreeGrafter"/>
</dbReference>
<dbReference type="InterPro" id="IPR011009">
    <property type="entry name" value="Kinase-like_dom_sf"/>
</dbReference>
<dbReference type="Gene3D" id="1.10.510.10">
    <property type="entry name" value="Transferase(Phosphotransferase) domain 1"/>
    <property type="match status" value="1"/>
</dbReference>
<dbReference type="PROSITE" id="PS50006">
    <property type="entry name" value="FHA_DOMAIN"/>
    <property type="match status" value="1"/>
</dbReference>
<dbReference type="PANTHER" id="PTHR24346">
    <property type="entry name" value="MAP/MICROTUBULE AFFINITY-REGULATING KINASE"/>
    <property type="match status" value="1"/>
</dbReference>
<dbReference type="RefSeq" id="XP_019046837.2">
    <property type="nucleotide sequence ID" value="XM_019190089.2"/>
</dbReference>
<dbReference type="EMBL" id="CP144541">
    <property type="protein sequence ID" value="WVW78117.1"/>
    <property type="molecule type" value="Genomic_DNA"/>
</dbReference>
<feature type="domain" description="FHA" evidence="6">
    <location>
        <begin position="65"/>
        <end position="137"/>
    </location>
</feature>
<protein>
    <recommendedName>
        <fullName evidence="10">CAMK protein kinase</fullName>
    </recommendedName>
</protein>
<dbReference type="InterPro" id="IPR008984">
    <property type="entry name" value="SMAD_FHA_dom_sf"/>
</dbReference>
<evidence type="ECO:0000256" key="2">
    <source>
        <dbReference type="ARBA" id="ARBA00022741"/>
    </source>
</evidence>
<dbReference type="GO" id="GO:0035556">
    <property type="term" value="P:intracellular signal transduction"/>
    <property type="evidence" value="ECO:0007669"/>
    <property type="project" value="TreeGrafter"/>
</dbReference>
<dbReference type="Pfam" id="PF00069">
    <property type="entry name" value="Pkinase"/>
    <property type="match status" value="1"/>
</dbReference>
<dbReference type="AlphaFoldDB" id="A0AAJ8JZJ8"/>
<evidence type="ECO:0000259" key="6">
    <source>
        <dbReference type="PROSITE" id="PS50006"/>
    </source>
</evidence>
<evidence type="ECO:0000313" key="9">
    <source>
        <dbReference type="Proteomes" id="UP000092730"/>
    </source>
</evidence>
<dbReference type="SUPFAM" id="SSF49879">
    <property type="entry name" value="SMAD/FHA domain"/>
    <property type="match status" value="1"/>
</dbReference>
<feature type="compositionally biased region" description="Polar residues" evidence="5">
    <location>
        <begin position="463"/>
        <end position="480"/>
    </location>
</feature>
<dbReference type="GO" id="GO:0005524">
    <property type="term" value="F:ATP binding"/>
    <property type="evidence" value="ECO:0007669"/>
    <property type="project" value="UniProtKB-UniRule"/>
</dbReference>